<evidence type="ECO:0000313" key="4">
    <source>
        <dbReference type="Proteomes" id="UP000015453"/>
    </source>
</evidence>
<proteinExistence type="predicted"/>
<evidence type="ECO:0000313" key="3">
    <source>
        <dbReference type="EMBL" id="EPS65272.1"/>
    </source>
</evidence>
<dbReference type="Pfam" id="PF13041">
    <property type="entry name" value="PPR_2"/>
    <property type="match status" value="3"/>
</dbReference>
<dbReference type="FunFam" id="1.25.40.10:FF:000344">
    <property type="entry name" value="Pentatricopeptide repeat-containing protein"/>
    <property type="match status" value="1"/>
</dbReference>
<dbReference type="EMBL" id="AUSU01004331">
    <property type="protein sequence ID" value="EPS65272.1"/>
    <property type="molecule type" value="Genomic_DNA"/>
</dbReference>
<comment type="caution">
    <text evidence="3">The sequence shown here is derived from an EMBL/GenBank/DDBJ whole genome shotgun (WGS) entry which is preliminary data.</text>
</comment>
<dbReference type="Pfam" id="PF12854">
    <property type="entry name" value="PPR_1"/>
    <property type="match status" value="1"/>
</dbReference>
<feature type="repeat" description="PPR" evidence="2">
    <location>
        <begin position="293"/>
        <end position="327"/>
    </location>
</feature>
<name>S8DYZ0_9LAMI</name>
<dbReference type="OrthoDB" id="1853681at2759"/>
<dbReference type="GO" id="GO:0003729">
    <property type="term" value="F:mRNA binding"/>
    <property type="evidence" value="ECO:0007669"/>
    <property type="project" value="UniProtKB-ARBA"/>
</dbReference>
<keyword evidence="1" id="KW-0677">Repeat</keyword>
<gene>
    <name evidence="3" type="ORF">M569_09500</name>
</gene>
<dbReference type="SUPFAM" id="SSF48452">
    <property type="entry name" value="TPR-like"/>
    <property type="match status" value="1"/>
</dbReference>
<dbReference type="PANTHER" id="PTHR24015:SF1954">
    <property type="entry name" value="DYW DOMAIN-CONTAINING PROTEIN"/>
    <property type="match status" value="1"/>
</dbReference>
<evidence type="ECO:0000256" key="2">
    <source>
        <dbReference type="PROSITE-ProRule" id="PRU00708"/>
    </source>
</evidence>
<dbReference type="GO" id="GO:0009451">
    <property type="term" value="P:RNA modification"/>
    <property type="evidence" value="ECO:0007669"/>
    <property type="project" value="InterPro"/>
</dbReference>
<dbReference type="Gene3D" id="1.25.40.10">
    <property type="entry name" value="Tetratricopeptide repeat domain"/>
    <property type="match status" value="4"/>
</dbReference>
<dbReference type="InterPro" id="IPR002885">
    <property type="entry name" value="PPR_rpt"/>
</dbReference>
<dbReference type="PANTHER" id="PTHR24015">
    <property type="entry name" value="OS07G0578800 PROTEIN-RELATED"/>
    <property type="match status" value="1"/>
</dbReference>
<sequence length="573" mass="62881">MNSPSPEASSKPRISRFSSAEFGRLIGIASDSRHAAQIHAQLLTRSRISSPVLFNKLLALYSRCGQVLQSLALFSNSDSGTNFDDSAAKNVFTYTSLITQLSRSALPVRALSYFNEMRCRSIFPNHFTFSAILPACGDVDAVVGKQMHSLVLKHGFEPDVFVSSALVGMYSGLADVNCARKVFDEMPERNLVCWNSLLVGLQRNENYPEAISLFSDLLAEVDLSPDQVSFSTVLIAIANSRCSATGRKVHGIAVQHGLDSLPYVMNSLMDMYCKCGILEDAELLFMTMEGDGDAVTWNVMAMGFVENGDFERACTHFRRMIRRGVSPDAVSFSTVLHAAASGASLDQGISIHARVVKYGFGGNSCVSTPLISMYAKCGSFLDAERAFAETGIRSVLTWTAMISAVHRHGRADRVIQVFDDMIRDGVEPDRVTFVSVLSACAHTGNVDLGRHYFDMIGNRYGIEPGIEHFACMVDMLCRAGRLQDAVEFAEEMPVEPDAYVLGALLGCCRDCDDLPTGEIVARKLFRIEPDNPGNYVVLHELYSSRGRVEEAQHVRKLMESNWVNKVAGGSCFL</sequence>
<evidence type="ECO:0000256" key="1">
    <source>
        <dbReference type="ARBA" id="ARBA00022737"/>
    </source>
</evidence>
<dbReference type="InterPro" id="IPR046960">
    <property type="entry name" value="PPR_At4g14850-like_plant"/>
</dbReference>
<dbReference type="AlphaFoldDB" id="S8DYZ0"/>
<dbReference type="GO" id="GO:0005739">
    <property type="term" value="C:mitochondrion"/>
    <property type="evidence" value="ECO:0007669"/>
    <property type="project" value="TreeGrafter"/>
</dbReference>
<evidence type="ECO:0008006" key="5">
    <source>
        <dbReference type="Google" id="ProtNLM"/>
    </source>
</evidence>
<dbReference type="InterPro" id="IPR011990">
    <property type="entry name" value="TPR-like_helical_dom_sf"/>
</dbReference>
<dbReference type="FunFam" id="1.25.40.10:FF:000090">
    <property type="entry name" value="Pentatricopeptide repeat-containing protein, chloroplastic"/>
    <property type="match status" value="1"/>
</dbReference>
<dbReference type="PROSITE" id="PS51375">
    <property type="entry name" value="PPR"/>
    <property type="match status" value="4"/>
</dbReference>
<feature type="repeat" description="PPR" evidence="2">
    <location>
        <begin position="90"/>
        <end position="124"/>
    </location>
</feature>
<feature type="repeat" description="PPR" evidence="2">
    <location>
        <begin position="190"/>
        <end position="225"/>
    </location>
</feature>
<organism evidence="3 4">
    <name type="scientific">Genlisea aurea</name>
    <dbReference type="NCBI Taxonomy" id="192259"/>
    <lineage>
        <taxon>Eukaryota</taxon>
        <taxon>Viridiplantae</taxon>
        <taxon>Streptophyta</taxon>
        <taxon>Embryophyta</taxon>
        <taxon>Tracheophyta</taxon>
        <taxon>Spermatophyta</taxon>
        <taxon>Magnoliopsida</taxon>
        <taxon>eudicotyledons</taxon>
        <taxon>Gunneridae</taxon>
        <taxon>Pentapetalae</taxon>
        <taxon>asterids</taxon>
        <taxon>lamiids</taxon>
        <taxon>Lamiales</taxon>
        <taxon>Lentibulariaceae</taxon>
        <taxon>Genlisea</taxon>
    </lineage>
</organism>
<keyword evidence="4" id="KW-1185">Reference proteome</keyword>
<dbReference type="Proteomes" id="UP000015453">
    <property type="component" value="Unassembled WGS sequence"/>
</dbReference>
<accession>S8DYZ0</accession>
<reference evidence="3 4" key="1">
    <citation type="journal article" date="2013" name="BMC Genomics">
        <title>The miniature genome of a carnivorous plant Genlisea aurea contains a low number of genes and short non-coding sequences.</title>
        <authorList>
            <person name="Leushkin E.V."/>
            <person name="Sutormin R.A."/>
            <person name="Nabieva E.R."/>
            <person name="Penin A.A."/>
            <person name="Kondrashov A.S."/>
            <person name="Logacheva M.D."/>
        </authorList>
    </citation>
    <scope>NUCLEOTIDE SEQUENCE [LARGE SCALE GENOMIC DNA]</scope>
</reference>
<dbReference type="NCBIfam" id="TIGR00756">
    <property type="entry name" value="PPR"/>
    <property type="match status" value="3"/>
</dbReference>
<dbReference type="FunFam" id="1.25.40.10:FF:000073">
    <property type="entry name" value="Pentatricopeptide repeat-containing protein chloroplastic"/>
    <property type="match status" value="1"/>
</dbReference>
<dbReference type="InterPro" id="IPR046848">
    <property type="entry name" value="E_motif"/>
</dbReference>
<feature type="repeat" description="PPR" evidence="2">
    <location>
        <begin position="394"/>
        <end position="428"/>
    </location>
</feature>
<dbReference type="Pfam" id="PF20431">
    <property type="entry name" value="E_motif"/>
    <property type="match status" value="1"/>
</dbReference>
<dbReference type="Pfam" id="PF01535">
    <property type="entry name" value="PPR"/>
    <property type="match status" value="2"/>
</dbReference>
<protein>
    <recommendedName>
        <fullName evidence="5">Pentatricopeptide repeat-containing protein</fullName>
    </recommendedName>
</protein>